<evidence type="ECO:0000256" key="5">
    <source>
        <dbReference type="ARBA" id="ARBA00030510"/>
    </source>
</evidence>
<dbReference type="GO" id="GO:0000287">
    <property type="term" value="F:magnesium ion binding"/>
    <property type="evidence" value="ECO:0007669"/>
    <property type="project" value="InterPro"/>
</dbReference>
<keyword evidence="4 8" id="KW-0786">Thiamine pyrophosphate</keyword>
<dbReference type="InterPro" id="IPR045229">
    <property type="entry name" value="TPP_enz"/>
</dbReference>
<dbReference type="GO" id="GO:0005948">
    <property type="term" value="C:acetolactate synthase complex"/>
    <property type="evidence" value="ECO:0007669"/>
    <property type="project" value="TreeGrafter"/>
</dbReference>
<dbReference type="GO" id="GO:0009099">
    <property type="term" value="P:L-valine biosynthetic process"/>
    <property type="evidence" value="ECO:0007669"/>
    <property type="project" value="TreeGrafter"/>
</dbReference>
<dbReference type="Pfam" id="PF02776">
    <property type="entry name" value="TPP_enzyme_N"/>
    <property type="match status" value="1"/>
</dbReference>
<dbReference type="Gene3D" id="3.40.50.1220">
    <property type="entry name" value="TPP-binding domain"/>
    <property type="match status" value="1"/>
</dbReference>
<evidence type="ECO:0000256" key="2">
    <source>
        <dbReference type="ARBA" id="ARBA00007812"/>
    </source>
</evidence>
<evidence type="ECO:0000259" key="10">
    <source>
        <dbReference type="Pfam" id="PF02775"/>
    </source>
</evidence>
<dbReference type="Pfam" id="PF02775">
    <property type="entry name" value="TPP_enzyme_C"/>
    <property type="match status" value="1"/>
</dbReference>
<dbReference type="PANTHER" id="PTHR18968">
    <property type="entry name" value="THIAMINE PYROPHOSPHATE ENZYMES"/>
    <property type="match status" value="1"/>
</dbReference>
<evidence type="ECO:0000256" key="4">
    <source>
        <dbReference type="ARBA" id="ARBA00023052"/>
    </source>
</evidence>
<dbReference type="InterPro" id="IPR012001">
    <property type="entry name" value="Thiamin_PyroP_enz_TPP-bd_dom"/>
</dbReference>
<protein>
    <recommendedName>
        <fullName evidence="3">2-hydroxyacyl-CoA lyase 2</fullName>
    </recommendedName>
    <alternativeName>
        <fullName evidence="5">IlvB-like protein</fullName>
    </alternativeName>
</protein>
<comment type="catalytic activity">
    <reaction evidence="7">
        <text>(2R)-hydroxyhexadecanoyl-CoA = pentadecanal + formyl-CoA</text>
        <dbReference type="Rhea" id="RHEA:55212"/>
        <dbReference type="ChEBI" id="CHEBI:17302"/>
        <dbReference type="ChEBI" id="CHEBI:57376"/>
        <dbReference type="ChEBI" id="CHEBI:138654"/>
    </reaction>
    <physiologicalReaction direction="left-to-right" evidence="7">
        <dbReference type="Rhea" id="RHEA:55213"/>
    </physiologicalReaction>
</comment>
<feature type="domain" description="Thiamine pyrophosphate enzyme central" evidence="9">
    <location>
        <begin position="177"/>
        <end position="314"/>
    </location>
</feature>
<dbReference type="PROSITE" id="PS00187">
    <property type="entry name" value="TPP_ENZYMES"/>
    <property type="match status" value="1"/>
</dbReference>
<evidence type="ECO:0000313" key="13">
    <source>
        <dbReference type="Proteomes" id="UP001174909"/>
    </source>
</evidence>
<dbReference type="InterPro" id="IPR012000">
    <property type="entry name" value="Thiamin_PyroP_enz_cen_dom"/>
</dbReference>
<dbReference type="GO" id="GO:0003984">
    <property type="term" value="F:acetolactate synthase activity"/>
    <property type="evidence" value="ECO:0007669"/>
    <property type="project" value="TreeGrafter"/>
</dbReference>
<dbReference type="CDD" id="cd07035">
    <property type="entry name" value="TPP_PYR_POX_like"/>
    <property type="match status" value="1"/>
</dbReference>
<keyword evidence="13" id="KW-1185">Reference proteome</keyword>
<accession>A0AA35QXV0</accession>
<comment type="cofactor">
    <cofactor evidence="1">
        <name>thiamine diphosphate</name>
        <dbReference type="ChEBI" id="CHEBI:58937"/>
    </cofactor>
</comment>
<organism evidence="12 13">
    <name type="scientific">Geodia barretti</name>
    <name type="common">Barrett's horny sponge</name>
    <dbReference type="NCBI Taxonomy" id="519541"/>
    <lineage>
        <taxon>Eukaryota</taxon>
        <taxon>Metazoa</taxon>
        <taxon>Porifera</taxon>
        <taxon>Demospongiae</taxon>
        <taxon>Heteroscleromorpha</taxon>
        <taxon>Tetractinellida</taxon>
        <taxon>Astrophorina</taxon>
        <taxon>Geodiidae</taxon>
        <taxon>Geodia</taxon>
    </lineage>
</organism>
<dbReference type="InterPro" id="IPR000399">
    <property type="entry name" value="TPP-bd_CS"/>
</dbReference>
<dbReference type="EMBL" id="CASHTH010000270">
    <property type="protein sequence ID" value="CAI7996522.1"/>
    <property type="molecule type" value="Genomic_DNA"/>
</dbReference>
<comment type="similarity">
    <text evidence="2 8">Belongs to the TPP enzyme family.</text>
</comment>
<dbReference type="GO" id="GO:0030976">
    <property type="term" value="F:thiamine pyrophosphate binding"/>
    <property type="evidence" value="ECO:0007669"/>
    <property type="project" value="InterPro"/>
</dbReference>
<feature type="domain" description="Thiamine pyrophosphate enzyme TPP-binding" evidence="10">
    <location>
        <begin position="379"/>
        <end position="528"/>
    </location>
</feature>
<dbReference type="AlphaFoldDB" id="A0AA35QXV0"/>
<dbReference type="FunFam" id="3.40.50.970:FF:000007">
    <property type="entry name" value="Acetolactate synthase"/>
    <property type="match status" value="1"/>
</dbReference>
<evidence type="ECO:0000259" key="11">
    <source>
        <dbReference type="Pfam" id="PF02776"/>
    </source>
</evidence>
<evidence type="ECO:0000256" key="8">
    <source>
        <dbReference type="RuleBase" id="RU362132"/>
    </source>
</evidence>
<dbReference type="GO" id="GO:0009097">
    <property type="term" value="P:isoleucine biosynthetic process"/>
    <property type="evidence" value="ECO:0007669"/>
    <property type="project" value="TreeGrafter"/>
</dbReference>
<evidence type="ECO:0000256" key="3">
    <source>
        <dbReference type="ARBA" id="ARBA00018936"/>
    </source>
</evidence>
<dbReference type="Pfam" id="PF00205">
    <property type="entry name" value="TPP_enzyme_M"/>
    <property type="match status" value="1"/>
</dbReference>
<proteinExistence type="inferred from homology"/>
<dbReference type="Proteomes" id="UP001174909">
    <property type="component" value="Unassembled WGS sequence"/>
</dbReference>
<comment type="catalytic activity">
    <reaction evidence="6">
        <text>2-hydroxyoctadecanoyl-CoA = heptadecanal + formyl-CoA</text>
        <dbReference type="Rhea" id="RHEA:55196"/>
        <dbReference type="ChEBI" id="CHEBI:57376"/>
        <dbReference type="ChEBI" id="CHEBI:74116"/>
        <dbReference type="ChEBI" id="CHEBI:138631"/>
    </reaction>
    <physiologicalReaction direction="left-to-right" evidence="6">
        <dbReference type="Rhea" id="RHEA:55197"/>
    </physiologicalReaction>
</comment>
<dbReference type="PANTHER" id="PTHR18968:SF13">
    <property type="entry name" value="ACETOLACTATE SYNTHASE CATALYTIC SUBUNIT, MITOCHONDRIAL"/>
    <property type="match status" value="1"/>
</dbReference>
<sequence length="550" mass="60521">MALTGGAIMEGMDALQEAEHLEMSIFQTEPGAAWAAMGYARATGKVGVCVVTSGPAATNTITAIADAYRDNVPLVVVTGQVPTFARNTDAFQETDITGIVAPTVKKVYYVSCPEEMPDVVREAFHLARDGRPGPVLIDLTKDAQQSLVDLDAYRADLEPINSAISDKTFDETLNAELDEVIAHLNAAERPVVIAGYGLVLASAERELEQFLEAVPSPVVYTIPGKPAIATSHPCNYGLLGMHGFYVANWIVHHADLVVSLGSRYDDRITGDTARFAPQAKHLIHFDIDPEQIRKVLPERKLGIVGNLKETLGALRRRLTGTIDYLDWRQAIAEVEKEYPSTYTRRPELLQTQHVMQQLNEAVEQRVAADPCRVIYTTEVGDHQMWAGQYLAMQPGWQFMTSGGQGAMGSGLPMAIGAQMAEPDALVICLAGDGSLRFSEAELETIWEENLAVKVLVLNNDGYGIVRMWNHRFYQGRETGVVKRGKNWTLLAQGNGFDADFVDRVCKPQDVKPALQRALSHRGPHFIEFVTPYEECLPLMPPGQSFEEMIV</sequence>
<dbReference type="SUPFAM" id="SSF52518">
    <property type="entry name" value="Thiamin diphosphate-binding fold (THDP-binding)"/>
    <property type="match status" value="2"/>
</dbReference>
<evidence type="ECO:0000256" key="7">
    <source>
        <dbReference type="ARBA" id="ARBA00048767"/>
    </source>
</evidence>
<evidence type="ECO:0000313" key="12">
    <source>
        <dbReference type="EMBL" id="CAI7996522.1"/>
    </source>
</evidence>
<dbReference type="InterPro" id="IPR011766">
    <property type="entry name" value="TPP_enzyme_TPP-bd"/>
</dbReference>
<gene>
    <name evidence="12" type="ORF">GBAR_LOCUS1890</name>
</gene>
<name>A0AA35QXV0_GEOBA</name>
<dbReference type="InterPro" id="IPR029035">
    <property type="entry name" value="DHS-like_NAD/FAD-binding_dom"/>
</dbReference>
<dbReference type="Gene3D" id="3.40.50.970">
    <property type="match status" value="2"/>
</dbReference>
<dbReference type="SUPFAM" id="SSF52467">
    <property type="entry name" value="DHS-like NAD/FAD-binding domain"/>
    <property type="match status" value="1"/>
</dbReference>
<dbReference type="GO" id="GO:0050660">
    <property type="term" value="F:flavin adenine dinucleotide binding"/>
    <property type="evidence" value="ECO:0007669"/>
    <property type="project" value="TreeGrafter"/>
</dbReference>
<evidence type="ECO:0000256" key="1">
    <source>
        <dbReference type="ARBA" id="ARBA00001964"/>
    </source>
</evidence>
<evidence type="ECO:0000259" key="9">
    <source>
        <dbReference type="Pfam" id="PF00205"/>
    </source>
</evidence>
<dbReference type="InterPro" id="IPR029061">
    <property type="entry name" value="THDP-binding"/>
</dbReference>
<evidence type="ECO:0000256" key="6">
    <source>
        <dbReference type="ARBA" id="ARBA00048738"/>
    </source>
</evidence>
<reference evidence="12" key="1">
    <citation type="submission" date="2023-03" db="EMBL/GenBank/DDBJ databases">
        <authorList>
            <person name="Steffen K."/>
            <person name="Cardenas P."/>
        </authorList>
    </citation>
    <scope>NUCLEOTIDE SEQUENCE</scope>
</reference>
<comment type="caution">
    <text evidence="12">The sequence shown here is derived from an EMBL/GenBank/DDBJ whole genome shotgun (WGS) entry which is preliminary data.</text>
</comment>
<feature type="domain" description="Thiamine pyrophosphate enzyme N-terminal TPP-binding" evidence="11">
    <location>
        <begin position="3"/>
        <end position="97"/>
    </location>
</feature>